<dbReference type="SMART" id="SM00857">
    <property type="entry name" value="Resolvase"/>
    <property type="match status" value="1"/>
</dbReference>
<reference evidence="9 10" key="2">
    <citation type="submission" date="2007-01" db="EMBL/GenBank/DDBJ databases">
        <title>Sequencing of the draft genome and assembly of Thermosinus carboxydivorans Nor1.</title>
        <authorList>
            <consortium name="US DOE Joint Genome Institute (JGI-PGF)"/>
            <person name="Copeland A."/>
            <person name="Lucas S."/>
            <person name="Lapidus A."/>
            <person name="Barry K."/>
            <person name="Glavina del Rio T."/>
            <person name="Dalin E."/>
            <person name="Tice H."/>
            <person name="Bruce D."/>
            <person name="Pitluck S."/>
            <person name="Richardson P."/>
        </authorList>
    </citation>
    <scope>NUCLEOTIDE SEQUENCE [LARGE SCALE GENOMIC DNA]</scope>
    <source>
        <strain evidence="9 10">Nor1</strain>
    </source>
</reference>
<reference evidence="9 10" key="1">
    <citation type="submission" date="2007-01" db="EMBL/GenBank/DDBJ databases">
        <title>Annotation of the draft genome assembly of Thermosinus carboxydivorans Nor1.</title>
        <authorList>
            <consortium name="US DOE Joint Genome Institute (JGI-ORNL)"/>
            <person name="Larimer F."/>
            <person name="Land M."/>
            <person name="Hauser L."/>
        </authorList>
    </citation>
    <scope>NUCLEOTIDE SEQUENCE [LARGE SCALE GENOMIC DNA]</scope>
    <source>
        <strain evidence="9 10">Nor1</strain>
    </source>
</reference>
<proteinExistence type="predicted"/>
<dbReference type="Pfam" id="PF13408">
    <property type="entry name" value="Zn_ribbon_recom"/>
    <property type="match status" value="1"/>
</dbReference>
<evidence type="ECO:0000256" key="6">
    <source>
        <dbReference type="SAM" id="Coils"/>
    </source>
</evidence>
<dbReference type="PROSITE" id="PS51737">
    <property type="entry name" value="RECOMBINASE_DNA_BIND"/>
    <property type="match status" value="1"/>
</dbReference>
<dbReference type="SUPFAM" id="SSF53041">
    <property type="entry name" value="Resolvase-like"/>
    <property type="match status" value="1"/>
</dbReference>
<feature type="domain" description="Resolvase/invertase-type recombinase catalytic" evidence="7">
    <location>
        <begin position="1"/>
        <end position="147"/>
    </location>
</feature>
<dbReference type="Pfam" id="PF00239">
    <property type="entry name" value="Resolvase"/>
    <property type="match status" value="1"/>
</dbReference>
<dbReference type="PANTHER" id="PTHR30461:SF23">
    <property type="entry name" value="DNA RECOMBINASE-RELATED"/>
    <property type="match status" value="1"/>
</dbReference>
<dbReference type="InterPro" id="IPR025827">
    <property type="entry name" value="Zn_ribbon_recom_dom"/>
</dbReference>
<evidence type="ECO:0000313" key="10">
    <source>
        <dbReference type="Proteomes" id="UP000005139"/>
    </source>
</evidence>
<dbReference type="PROSITE" id="PS00397">
    <property type="entry name" value="RECOMBINASES_1"/>
    <property type="match status" value="1"/>
</dbReference>
<dbReference type="Proteomes" id="UP000005139">
    <property type="component" value="Unassembled WGS sequence"/>
</dbReference>
<dbReference type="GO" id="GO:0000150">
    <property type="term" value="F:DNA strand exchange activity"/>
    <property type="evidence" value="ECO:0007669"/>
    <property type="project" value="InterPro"/>
</dbReference>
<dbReference type="PROSITE" id="PS51736">
    <property type="entry name" value="RECOMBINASES_3"/>
    <property type="match status" value="1"/>
</dbReference>
<dbReference type="InterPro" id="IPR006118">
    <property type="entry name" value="Recombinase_CS"/>
</dbReference>
<dbReference type="Gene3D" id="3.90.1750.20">
    <property type="entry name" value="Putative Large Serine Recombinase, Chain B, Domain 2"/>
    <property type="match status" value="1"/>
</dbReference>
<gene>
    <name evidence="9" type="ORF">TcarDRAFT_1269</name>
</gene>
<keyword evidence="6" id="KW-0175">Coiled coil</keyword>
<evidence type="ECO:0000259" key="7">
    <source>
        <dbReference type="PROSITE" id="PS51736"/>
    </source>
</evidence>
<dbReference type="InterPro" id="IPR011109">
    <property type="entry name" value="DNA_bind_recombinase_dom"/>
</dbReference>
<feature type="coiled-coil region" evidence="6">
    <location>
        <begin position="368"/>
        <end position="423"/>
    </location>
</feature>
<keyword evidence="10" id="KW-1185">Reference proteome</keyword>
<dbReference type="CDD" id="cd00338">
    <property type="entry name" value="Ser_Recombinase"/>
    <property type="match status" value="1"/>
</dbReference>
<name>A1HR28_9FIRM</name>
<feature type="domain" description="Recombinase" evidence="8">
    <location>
        <begin position="155"/>
        <end position="281"/>
    </location>
</feature>
<evidence type="ECO:0000256" key="5">
    <source>
        <dbReference type="PROSITE-ProRule" id="PRU10137"/>
    </source>
</evidence>
<dbReference type="Pfam" id="PF07508">
    <property type="entry name" value="Recombinase"/>
    <property type="match status" value="1"/>
</dbReference>
<evidence type="ECO:0000256" key="3">
    <source>
        <dbReference type="ARBA" id="ARBA00023172"/>
    </source>
</evidence>
<evidence type="ECO:0000256" key="1">
    <source>
        <dbReference type="ARBA" id="ARBA00022908"/>
    </source>
</evidence>
<sequence length="477" mass="54666">MHAIYARVSTDEQARTGYSLQDQVNQCRKKLLSLGLSNIKEYIDDGYSGEFLDRPALSRLRDDLRAGLIKTVMVYDPDRLSRNLTNQLIIADEIEKYGAKLEFITGSYDASPEGRLFFSIRGAIAEFEKEKIRERSLRGKRAKVLSGKPLFGRDPYGYICDRDTGQYVINEEEAKIVRLIFKLYTENRYSVAKLHAQLKAMGVVNRSGKPFSLSVLDHILANEMYAGTKWYFQKYQKTVGQKKRKVLKRNVNEWVSIDVPAIIDKETFQKAAEVRRQNKVTAKRNTKFEYLLSGIIKCPKCGYAMRGTRFPKRNNKDYAYYVCSAYVNAYECDNRRCVPSQELDEAVWQEIVNMFKKSGGIRRDRNKTSDAGKEKARAEARLKKLKARQAAILKWVTDGTIDLEVAEKELQKLNSDINAAQAILSAPEPAAKESDVSPTEVFEANTFEERRRIILRLGITVTAERSENGETLYKIRF</sequence>
<dbReference type="InterPro" id="IPR050639">
    <property type="entry name" value="SSR_resolvase"/>
</dbReference>
<dbReference type="GO" id="GO:0003677">
    <property type="term" value="F:DNA binding"/>
    <property type="evidence" value="ECO:0007669"/>
    <property type="project" value="UniProtKB-KW"/>
</dbReference>
<dbReference type="eggNOG" id="COG1961">
    <property type="taxonomic scope" value="Bacteria"/>
</dbReference>
<protein>
    <submittedName>
        <fullName evidence="9">Resolvase, N-terminal domain</fullName>
    </submittedName>
</protein>
<dbReference type="AlphaFoldDB" id="A1HR28"/>
<dbReference type="Gene3D" id="3.40.50.1390">
    <property type="entry name" value="Resolvase, N-terminal catalytic domain"/>
    <property type="match status" value="1"/>
</dbReference>
<keyword evidence="3" id="KW-0233">DNA recombination</keyword>
<comment type="caution">
    <text evidence="9">The sequence shown here is derived from an EMBL/GenBank/DDBJ whole genome shotgun (WGS) entry which is preliminary data.</text>
</comment>
<dbReference type="EMBL" id="AAWL01000009">
    <property type="protein sequence ID" value="EAX47534.1"/>
    <property type="molecule type" value="Genomic_DNA"/>
</dbReference>
<feature type="active site" description="O-(5'-phospho-DNA)-serine intermediate" evidence="4 5">
    <location>
        <position position="9"/>
    </location>
</feature>
<evidence type="ECO:0000256" key="2">
    <source>
        <dbReference type="ARBA" id="ARBA00023125"/>
    </source>
</evidence>
<evidence type="ECO:0000259" key="8">
    <source>
        <dbReference type="PROSITE" id="PS51737"/>
    </source>
</evidence>
<dbReference type="InterPro" id="IPR006119">
    <property type="entry name" value="Resolv_N"/>
</dbReference>
<organism evidence="9 10">
    <name type="scientific">Thermosinus carboxydivorans Nor1</name>
    <dbReference type="NCBI Taxonomy" id="401526"/>
    <lineage>
        <taxon>Bacteria</taxon>
        <taxon>Bacillati</taxon>
        <taxon>Bacillota</taxon>
        <taxon>Negativicutes</taxon>
        <taxon>Selenomonadales</taxon>
        <taxon>Sporomusaceae</taxon>
        <taxon>Thermosinus</taxon>
    </lineage>
</organism>
<accession>A1HR28</accession>
<evidence type="ECO:0000313" key="9">
    <source>
        <dbReference type="EMBL" id="EAX47534.1"/>
    </source>
</evidence>
<dbReference type="PANTHER" id="PTHR30461">
    <property type="entry name" value="DNA-INVERTASE FROM LAMBDOID PROPHAGE"/>
    <property type="match status" value="1"/>
</dbReference>
<dbReference type="RefSeq" id="WP_007289485.1">
    <property type="nucleotide sequence ID" value="NZ_AAWL01000009.1"/>
</dbReference>
<keyword evidence="2" id="KW-0238">DNA-binding</keyword>
<evidence type="ECO:0000256" key="4">
    <source>
        <dbReference type="PIRSR" id="PIRSR606118-50"/>
    </source>
</evidence>
<keyword evidence="1" id="KW-0229">DNA integration</keyword>
<dbReference type="OrthoDB" id="1628005at2"/>
<dbReference type="GO" id="GO:0015074">
    <property type="term" value="P:DNA integration"/>
    <property type="evidence" value="ECO:0007669"/>
    <property type="project" value="UniProtKB-KW"/>
</dbReference>
<dbReference type="InterPro" id="IPR038109">
    <property type="entry name" value="DNA_bind_recomb_sf"/>
</dbReference>
<dbReference type="InterPro" id="IPR036162">
    <property type="entry name" value="Resolvase-like_N_sf"/>
</dbReference>